<evidence type="ECO:0000259" key="9">
    <source>
        <dbReference type="PROSITE" id="PS51383"/>
    </source>
</evidence>
<keyword evidence="2 8" id="KW-0547">Nucleotide-binding</keyword>
<dbReference type="InterPro" id="IPR000631">
    <property type="entry name" value="CARKD"/>
</dbReference>
<dbReference type="SUPFAM" id="SSF53613">
    <property type="entry name" value="Ribokinase-like"/>
    <property type="match status" value="1"/>
</dbReference>
<feature type="binding site" evidence="8">
    <location>
        <begin position="219"/>
        <end position="223"/>
    </location>
    <ligand>
        <name>ATP</name>
        <dbReference type="ChEBI" id="CHEBI:30616"/>
    </ligand>
</feature>
<dbReference type="PANTHER" id="PTHR12592">
    <property type="entry name" value="ATP-DEPENDENT (S)-NAD(P)H-HYDRATE DEHYDRATASE FAMILY MEMBER"/>
    <property type="match status" value="1"/>
</dbReference>
<keyword evidence="5 8" id="KW-0520">NAD</keyword>
<feature type="binding site" evidence="8">
    <location>
        <begin position="238"/>
        <end position="247"/>
    </location>
    <ligand>
        <name>ATP</name>
        <dbReference type="ChEBI" id="CHEBI:30616"/>
    </ligand>
</feature>
<comment type="catalytic activity">
    <reaction evidence="7 8">
        <text>(6S)-NADPHX + ATP = ADP + phosphate + NADPH + H(+)</text>
        <dbReference type="Rhea" id="RHEA:32231"/>
        <dbReference type="ChEBI" id="CHEBI:15378"/>
        <dbReference type="ChEBI" id="CHEBI:30616"/>
        <dbReference type="ChEBI" id="CHEBI:43474"/>
        <dbReference type="ChEBI" id="CHEBI:57783"/>
        <dbReference type="ChEBI" id="CHEBI:64076"/>
        <dbReference type="ChEBI" id="CHEBI:456216"/>
        <dbReference type="EC" id="4.2.1.93"/>
    </reaction>
</comment>
<gene>
    <name evidence="10" type="ORF">HHI36_015546</name>
</gene>
<dbReference type="PANTHER" id="PTHR12592:SF0">
    <property type="entry name" value="ATP-DEPENDENT (S)-NAD(P)H-HYDRATE DEHYDRATASE"/>
    <property type="match status" value="1"/>
</dbReference>
<organism evidence="10 11">
    <name type="scientific">Cryptolaemus montrouzieri</name>
    <dbReference type="NCBI Taxonomy" id="559131"/>
    <lineage>
        <taxon>Eukaryota</taxon>
        <taxon>Metazoa</taxon>
        <taxon>Ecdysozoa</taxon>
        <taxon>Arthropoda</taxon>
        <taxon>Hexapoda</taxon>
        <taxon>Insecta</taxon>
        <taxon>Pterygota</taxon>
        <taxon>Neoptera</taxon>
        <taxon>Endopterygota</taxon>
        <taxon>Coleoptera</taxon>
        <taxon>Polyphaga</taxon>
        <taxon>Cucujiformia</taxon>
        <taxon>Coccinelloidea</taxon>
        <taxon>Coccinellidae</taxon>
        <taxon>Scymninae</taxon>
        <taxon>Scymnini</taxon>
        <taxon>Cryptolaemus</taxon>
    </lineage>
</organism>
<dbReference type="PROSITE" id="PS01049">
    <property type="entry name" value="YJEF_C_1"/>
    <property type="match status" value="1"/>
</dbReference>
<accession>A0ABD2N6E1</accession>
<evidence type="ECO:0000256" key="5">
    <source>
        <dbReference type="ARBA" id="ARBA00023027"/>
    </source>
</evidence>
<comment type="similarity">
    <text evidence="8">Belongs to the NnrD/CARKD family.</text>
</comment>
<evidence type="ECO:0000313" key="11">
    <source>
        <dbReference type="Proteomes" id="UP001516400"/>
    </source>
</evidence>
<reference evidence="10 11" key="1">
    <citation type="journal article" date="2021" name="BMC Biol.">
        <title>Horizontally acquired antibacterial genes associated with adaptive radiation of ladybird beetles.</title>
        <authorList>
            <person name="Li H.S."/>
            <person name="Tang X.F."/>
            <person name="Huang Y.H."/>
            <person name="Xu Z.Y."/>
            <person name="Chen M.L."/>
            <person name="Du X.Y."/>
            <person name="Qiu B.Y."/>
            <person name="Chen P.T."/>
            <person name="Zhang W."/>
            <person name="Slipinski A."/>
            <person name="Escalona H.E."/>
            <person name="Waterhouse R.M."/>
            <person name="Zwick A."/>
            <person name="Pang H."/>
        </authorList>
    </citation>
    <scope>NUCLEOTIDE SEQUENCE [LARGE SCALE GENOMIC DNA]</scope>
    <source>
        <strain evidence="10">SYSU2018</strain>
    </source>
</reference>
<dbReference type="FunFam" id="3.40.1190.20:FF:000023">
    <property type="entry name" value="ATP-dependent (S)-NAD(P)H-hydrate dehydratase"/>
    <property type="match status" value="1"/>
</dbReference>
<feature type="binding site" evidence="8">
    <location>
        <position position="130"/>
    </location>
    <ligand>
        <name>(6S)-NADPHX</name>
        <dbReference type="ChEBI" id="CHEBI:64076"/>
    </ligand>
</feature>
<proteinExistence type="inferred from homology"/>
<keyword evidence="11" id="KW-1185">Reference proteome</keyword>
<comment type="catalytic activity">
    <reaction evidence="8">
        <text>(6S)-NADHX + ATP = ADP + phosphate + NADH + H(+)</text>
        <dbReference type="Rhea" id="RHEA:19017"/>
        <dbReference type="ChEBI" id="CHEBI:15378"/>
        <dbReference type="ChEBI" id="CHEBI:30616"/>
        <dbReference type="ChEBI" id="CHEBI:43474"/>
        <dbReference type="ChEBI" id="CHEBI:57945"/>
        <dbReference type="ChEBI" id="CHEBI:64074"/>
        <dbReference type="ChEBI" id="CHEBI:456216"/>
        <dbReference type="EC" id="4.2.1.93"/>
    </reaction>
</comment>
<protein>
    <recommendedName>
        <fullName evidence="8">ATP-dependent (S)-NAD(P)H-hydrate dehydratase</fullName>
        <ecNumber evidence="8">4.2.1.93</ecNumber>
    </recommendedName>
    <alternativeName>
        <fullName evidence="8">ATP-dependent NAD(P)HX dehydratase</fullName>
    </alternativeName>
</protein>
<comment type="caution">
    <text evidence="10">The sequence shown here is derived from an EMBL/GenBank/DDBJ whole genome shotgun (WGS) entry which is preliminary data.</text>
</comment>
<dbReference type="GO" id="GO:0047453">
    <property type="term" value="F:ATP-dependent NAD(P)H-hydrate dehydratase activity"/>
    <property type="evidence" value="ECO:0007669"/>
    <property type="project" value="UniProtKB-UniRule"/>
</dbReference>
<dbReference type="HAMAP" id="MF_01965">
    <property type="entry name" value="NADHX_dehydratase"/>
    <property type="match status" value="1"/>
</dbReference>
<keyword evidence="3 8" id="KW-0067">ATP-binding</keyword>
<evidence type="ECO:0000256" key="7">
    <source>
        <dbReference type="ARBA" id="ARBA00047472"/>
    </source>
</evidence>
<comment type="function">
    <text evidence="8">Catalyzes the dehydration of the S-form of NAD(P)HX at the expense of ATP, which is converted to ADP. Together with NAD(P)HX epimerase, which catalyzes the epimerization of the S- and R-forms, the enzyme allows the repair of both epimers of NAD(P)HX, a damaged form of NAD(P)H that is a result of enzymatic or heat-dependent hydration.</text>
</comment>
<feature type="binding site" evidence="8">
    <location>
        <position position="248"/>
    </location>
    <ligand>
        <name>(6S)-NADPHX</name>
        <dbReference type="ChEBI" id="CHEBI:64076"/>
    </ligand>
</feature>
<evidence type="ECO:0000256" key="3">
    <source>
        <dbReference type="ARBA" id="ARBA00022840"/>
    </source>
</evidence>
<keyword evidence="1 8" id="KW-0597">Phosphoprotein</keyword>
<dbReference type="EMBL" id="JABFTP020000062">
    <property type="protein sequence ID" value="KAL3274132.1"/>
    <property type="molecule type" value="Genomic_DNA"/>
</dbReference>
<dbReference type="NCBIfam" id="TIGR00196">
    <property type="entry name" value="yjeF_cterm"/>
    <property type="match status" value="1"/>
</dbReference>
<dbReference type="EC" id="4.2.1.93" evidence="8"/>
<dbReference type="InterPro" id="IPR017953">
    <property type="entry name" value="Carbohydrate_kinase_pred_CS"/>
</dbReference>
<sequence length="333" mass="37071">MKNYLAKLQLLYKVSKEMSSKPRVLSEDGLLSRCKQLAPSLSQDKHKGQAGRIGVFGGSLEYTGAPYYAAITSLKVGADLVYVFCMKDAATVIKSYSPELIVLPYLDHAQAKVKIEPWLERLHVVLIGPGLGRDESTFMVIRQVINLCKKLRKPLVIDADGLFLIANHIELIRDYPAKLILTPNIMEFSRLVGNTDAEKYRENSSDLFDICPNLTILRKGPQDIIFDSKVEAKVTSSGSGRRSGGQGDLLAGTVATFLAWSLQKEPPTENEKTHDDRALLAAFGGCKLVRECNKLAFSKLGRSMTALDMTHEIHTVFDYYFENKKNNVGHIFD</sequence>
<feature type="domain" description="YjeF C-terminal" evidence="9">
    <location>
        <begin position="30"/>
        <end position="320"/>
    </location>
</feature>
<dbReference type="Pfam" id="PF01256">
    <property type="entry name" value="Carb_kinase"/>
    <property type="match status" value="1"/>
</dbReference>
<comment type="cofactor">
    <cofactor evidence="8">
        <name>Mg(2+)</name>
        <dbReference type="ChEBI" id="CHEBI:18420"/>
    </cofactor>
</comment>
<dbReference type="GO" id="GO:0046496">
    <property type="term" value="P:nicotinamide nucleotide metabolic process"/>
    <property type="evidence" value="ECO:0007669"/>
    <property type="project" value="UniProtKB-UniRule"/>
</dbReference>
<dbReference type="Gene3D" id="3.40.1190.20">
    <property type="match status" value="1"/>
</dbReference>
<evidence type="ECO:0000256" key="1">
    <source>
        <dbReference type="ARBA" id="ARBA00022553"/>
    </source>
</evidence>
<name>A0ABD2N6E1_9CUCU</name>
<dbReference type="AlphaFoldDB" id="A0ABD2N6E1"/>
<dbReference type="GO" id="GO:0005524">
    <property type="term" value="F:ATP binding"/>
    <property type="evidence" value="ECO:0007669"/>
    <property type="project" value="UniProtKB-KW"/>
</dbReference>
<evidence type="ECO:0000256" key="6">
    <source>
        <dbReference type="ARBA" id="ARBA00023239"/>
    </source>
</evidence>
<dbReference type="PROSITE" id="PS51383">
    <property type="entry name" value="YJEF_C_3"/>
    <property type="match status" value="1"/>
</dbReference>
<dbReference type="CDD" id="cd01171">
    <property type="entry name" value="YXKO-related"/>
    <property type="match status" value="1"/>
</dbReference>
<evidence type="ECO:0000256" key="8">
    <source>
        <dbReference type="HAMAP-Rule" id="MF_03157"/>
    </source>
</evidence>
<evidence type="ECO:0000256" key="2">
    <source>
        <dbReference type="ARBA" id="ARBA00022741"/>
    </source>
</evidence>
<keyword evidence="4" id="KW-0521">NADP</keyword>
<keyword evidence="6 8" id="KW-0456">Lyase</keyword>
<dbReference type="Proteomes" id="UP001516400">
    <property type="component" value="Unassembled WGS sequence"/>
</dbReference>
<dbReference type="InterPro" id="IPR029056">
    <property type="entry name" value="Ribokinase-like"/>
</dbReference>
<evidence type="ECO:0000313" key="10">
    <source>
        <dbReference type="EMBL" id="KAL3274132.1"/>
    </source>
</evidence>
<evidence type="ECO:0000256" key="4">
    <source>
        <dbReference type="ARBA" id="ARBA00022857"/>
    </source>
</evidence>
<feature type="binding site" evidence="8">
    <location>
        <begin position="184"/>
        <end position="190"/>
    </location>
    <ligand>
        <name>(6S)-NADPHX</name>
        <dbReference type="ChEBI" id="CHEBI:64076"/>
    </ligand>
</feature>